<dbReference type="EMBL" id="JAEHNY010000003">
    <property type="protein sequence ID" value="MBI6119247.1"/>
    <property type="molecule type" value="Genomic_DNA"/>
</dbReference>
<name>A0ABS0TF26_9FLAO</name>
<reference evidence="10 11" key="1">
    <citation type="submission" date="2020-12" db="EMBL/GenBank/DDBJ databases">
        <title>Salegentibacter orientalis sp. nov., isolated from costal sediment.</title>
        <authorList>
            <person name="Lian F.-B."/>
        </authorList>
    </citation>
    <scope>NUCLEOTIDE SEQUENCE [LARGE SCALE GENOMIC DNA]</scope>
    <source>
        <strain evidence="10 11">F60176</strain>
    </source>
</reference>
<dbReference type="PANTHER" id="PTHR30572:SF4">
    <property type="entry name" value="ABC TRANSPORTER PERMEASE YTRF"/>
    <property type="match status" value="1"/>
</dbReference>
<evidence type="ECO:0000256" key="6">
    <source>
        <dbReference type="ARBA" id="ARBA00038076"/>
    </source>
</evidence>
<feature type="transmembrane region" description="Helical" evidence="7">
    <location>
        <begin position="21"/>
        <end position="41"/>
    </location>
</feature>
<keyword evidence="3 7" id="KW-0812">Transmembrane</keyword>
<dbReference type="Proteomes" id="UP000635665">
    <property type="component" value="Unassembled WGS sequence"/>
</dbReference>
<organism evidence="10 11">
    <name type="scientific">Salegentibacter maritimus</name>
    <dbReference type="NCBI Taxonomy" id="2794347"/>
    <lineage>
        <taxon>Bacteria</taxon>
        <taxon>Pseudomonadati</taxon>
        <taxon>Bacteroidota</taxon>
        <taxon>Flavobacteriia</taxon>
        <taxon>Flavobacteriales</taxon>
        <taxon>Flavobacteriaceae</taxon>
        <taxon>Salegentibacter</taxon>
    </lineage>
</organism>
<feature type="transmembrane region" description="Helical" evidence="7">
    <location>
        <begin position="342"/>
        <end position="366"/>
    </location>
</feature>
<protein>
    <submittedName>
        <fullName evidence="10">ABC transporter permease</fullName>
    </submittedName>
</protein>
<evidence type="ECO:0000256" key="2">
    <source>
        <dbReference type="ARBA" id="ARBA00022475"/>
    </source>
</evidence>
<dbReference type="PANTHER" id="PTHR30572">
    <property type="entry name" value="MEMBRANE COMPONENT OF TRANSPORTER-RELATED"/>
    <property type="match status" value="1"/>
</dbReference>
<evidence type="ECO:0000259" key="8">
    <source>
        <dbReference type="Pfam" id="PF02687"/>
    </source>
</evidence>
<dbReference type="InterPro" id="IPR003838">
    <property type="entry name" value="ABC3_permease_C"/>
</dbReference>
<feature type="transmembrane region" description="Helical" evidence="7">
    <location>
        <begin position="386"/>
        <end position="404"/>
    </location>
</feature>
<dbReference type="Pfam" id="PF02687">
    <property type="entry name" value="FtsX"/>
    <property type="match status" value="1"/>
</dbReference>
<evidence type="ECO:0000313" key="10">
    <source>
        <dbReference type="EMBL" id="MBI6119247.1"/>
    </source>
</evidence>
<accession>A0ABS0TF26</accession>
<gene>
    <name evidence="10" type="ORF">I6U50_04335</name>
</gene>
<sequence length="421" mass="46050">MFSRDKWSEIIEALSSNWFRTILTAFGVMWGIFILVILLAAGKGLENGVKKGFGGIATNTMFMWTQTASKPYKGLPKGRRYNFKTADIEALRENVPGLRFISPRNQLGGFGGNNNVVRGLQTGAFNVYGDYPEIIQQEPMDITSGRFINYLDIQEKRKVAIIGEGVKRELYEKDEEVLGTYLKINGVNFMVIGTYKKKGGGGGNVEEAQKQIYVPFTAFSQAFNMGDTVGWMAITANDENSITSLKSSILDLIKTRHSIHPEDDRAVGNFDLYEEFNRVNGLFVALKAVAYFVGVLVLLSGIIGISNIMLIVVKERTNEIGVRRALGATPWSIRGQILMESIFLTIISGMAGIIFATGIIAAVNYALSGMDTSEMMFANPSVDLGVVLTALAILVCSGLLAGLIPAQNAIKIKPVDALRTE</sequence>
<feature type="transmembrane region" description="Helical" evidence="7">
    <location>
        <begin position="288"/>
        <end position="313"/>
    </location>
</feature>
<dbReference type="Pfam" id="PF12704">
    <property type="entry name" value="MacB_PCD"/>
    <property type="match status" value="1"/>
</dbReference>
<evidence type="ECO:0000256" key="3">
    <source>
        <dbReference type="ARBA" id="ARBA00022692"/>
    </source>
</evidence>
<feature type="domain" description="MacB-like periplasmic core" evidence="9">
    <location>
        <begin position="21"/>
        <end position="249"/>
    </location>
</feature>
<comment type="subcellular location">
    <subcellularLocation>
        <location evidence="1">Cell membrane</location>
        <topology evidence="1">Multi-pass membrane protein</topology>
    </subcellularLocation>
</comment>
<keyword evidence="4 7" id="KW-1133">Transmembrane helix</keyword>
<comment type="caution">
    <text evidence="10">The sequence shown here is derived from an EMBL/GenBank/DDBJ whole genome shotgun (WGS) entry which is preliminary data.</text>
</comment>
<proteinExistence type="inferred from homology"/>
<feature type="domain" description="ABC3 transporter permease C-terminal" evidence="8">
    <location>
        <begin position="292"/>
        <end position="414"/>
    </location>
</feature>
<keyword evidence="11" id="KW-1185">Reference proteome</keyword>
<keyword evidence="5 7" id="KW-0472">Membrane</keyword>
<dbReference type="InterPro" id="IPR050250">
    <property type="entry name" value="Macrolide_Exporter_MacB"/>
</dbReference>
<evidence type="ECO:0000256" key="4">
    <source>
        <dbReference type="ARBA" id="ARBA00022989"/>
    </source>
</evidence>
<dbReference type="InterPro" id="IPR025857">
    <property type="entry name" value="MacB_PCD"/>
</dbReference>
<evidence type="ECO:0000256" key="7">
    <source>
        <dbReference type="SAM" id="Phobius"/>
    </source>
</evidence>
<dbReference type="RefSeq" id="WP_198637983.1">
    <property type="nucleotide sequence ID" value="NZ_JAEHNY010000003.1"/>
</dbReference>
<comment type="similarity">
    <text evidence="6">Belongs to the ABC-4 integral membrane protein family.</text>
</comment>
<evidence type="ECO:0000256" key="5">
    <source>
        <dbReference type="ARBA" id="ARBA00023136"/>
    </source>
</evidence>
<evidence type="ECO:0000313" key="11">
    <source>
        <dbReference type="Proteomes" id="UP000635665"/>
    </source>
</evidence>
<evidence type="ECO:0000259" key="9">
    <source>
        <dbReference type="Pfam" id="PF12704"/>
    </source>
</evidence>
<evidence type="ECO:0000256" key="1">
    <source>
        <dbReference type="ARBA" id="ARBA00004651"/>
    </source>
</evidence>
<keyword evidence="2" id="KW-1003">Cell membrane</keyword>